<feature type="domain" description="Tail spike" evidence="2">
    <location>
        <begin position="93"/>
        <end position="327"/>
    </location>
</feature>
<name>A0A9P1L3S4_PARSO</name>
<dbReference type="InterPro" id="IPR044051">
    <property type="entry name" value="Prophage_tail_N"/>
</dbReference>
<evidence type="ECO:0000313" key="4">
    <source>
        <dbReference type="EMBL" id="CEO32980.1"/>
    </source>
</evidence>
<dbReference type="Proteomes" id="UP000049685">
    <property type="component" value="Unassembled WGS sequence"/>
</dbReference>
<organism evidence="4 5">
    <name type="scientific">Paraclostridium sordellii</name>
    <name type="common">Clostridium sordellii</name>
    <dbReference type="NCBI Taxonomy" id="1505"/>
    <lineage>
        <taxon>Bacteria</taxon>
        <taxon>Bacillati</taxon>
        <taxon>Bacillota</taxon>
        <taxon>Clostridia</taxon>
        <taxon>Peptostreptococcales</taxon>
        <taxon>Peptostreptococcaceae</taxon>
        <taxon>Paraclostridium</taxon>
    </lineage>
</organism>
<evidence type="ECO:0000259" key="2">
    <source>
        <dbReference type="Pfam" id="PF06605"/>
    </source>
</evidence>
<feature type="coiled-coil region" evidence="1">
    <location>
        <begin position="1221"/>
        <end position="1259"/>
    </location>
</feature>
<evidence type="ECO:0000259" key="3">
    <source>
        <dbReference type="Pfam" id="PF18994"/>
    </source>
</evidence>
<dbReference type="Pfam" id="PF06605">
    <property type="entry name" value="Prophage_tail"/>
    <property type="match status" value="1"/>
</dbReference>
<evidence type="ECO:0000313" key="5">
    <source>
        <dbReference type="Proteomes" id="UP000049685"/>
    </source>
</evidence>
<gene>
    <name evidence="4" type="ORF">UMC4404_09601</name>
</gene>
<dbReference type="InterPro" id="IPR010572">
    <property type="entry name" value="Tail_dom"/>
</dbReference>
<protein>
    <submittedName>
        <fullName evidence="4">Phage minor structural protein</fullName>
    </submittedName>
</protein>
<feature type="domain" description="Prophage endopeptidase tail N-terminal" evidence="3">
    <location>
        <begin position="4"/>
        <end position="70"/>
    </location>
</feature>
<sequence length="1264" mass="141400">MIHLRTRNKKKIAGLVGYKDLYIESELQSGEKTLCFSYPKKAPYYKDIVEECYITTKENEYVIKERNVQDEYTEFKCILNLEDIEGKPFFKFESKEQTIDKALALALAGTGWIVGNCDLKKKRTVRMANCSSLEIIKEIKKIYRCDIVFNTLTKTIDVFEHLGEDKGVYFIDSLNLKSLGIQGNSYEYFTRLIPVGKDDLKITDINDKKEYVENYQYSNKVKTAYWVDDRYTIKENLKEDAIAKLNEISKPFRSYSAAVFNLAKLNKKYKDILDYKLGDTITLISKEDRFKDKQRIVKIIEFPDEHEKDSVELANTTLCFEDIQTQFQEAADTVENITTDNGTVKGSTIDGIETKQIKDFHQEVVEATNIKAINAQIVNLEAHNVTISGQLAAVNAQIGNLAANVATIDKLTVTHTAQINNLVATSATITDLHAINALINVLEANVGRIDTLVNGNLSSENIQAGGITSDKLTIENGFIKNAMISDLDVSKINAGDISTNKFKIKSDDGGIEIVGATQQFKDKNNKVRIQMGKDAKGDFNFIIRGEDGTTTLIDHTGVKEKAIADDLIKSNMIASNSVGEKQIDYSSFSEGFNRDTNTHTLKATKIKLNNQNQTLDVAFNQLKTQTDENKTITESNSTTIRVMQGQINTAINNTQIVKDGQIILLKDDYNRTAQTVNSMHSILGEHTTTLNQHTGEITGVTARVNEIVRNLEGITARVYSTETKLDNIQGRNLSLQSNKLLAGSPAQGIVTSIESDGALKIVSLPNNNNWFTSWYSSEEGINDKLKDGETFTISFTMKSPNSTSIPKIYIKTGMGYYPMKGNLSPEYSTVYYTGTWKSEHEVNIHLGFGSVIGIYYIKNWKIEKGDKATDWSPAPEDIDDKIGILEARVHEAEVKVTSKAIIATVGSTFYNKNEADSRYAAKSQIEQLSYQITSKVDVNGVKSIIQQNSSDVMIGFNGINNRININPRSMDFTATNGYRDMSLYGGQLCTFNSGTNQFLGTLGSIIAPDYNINGAGFILSKYCNHFLIGRDANWDDIFTNRSPKPTHYLDIDFDNFQIKLGLALLTGDVNLRGNSLYDAQVGYIKDWFGFGWRLHSDGHQLIYADGHRLKFNVPVSFDGNELMNPKLYTNAFYFTNGHQAFCQASNGANIMMNGLHWDFNGFNIVNARLEGCQMGYSLMATSPGISVGADTASIETMLLQEDFSKYDELNNEVIVDMNEGFKSVYAKSKKLENENEQIKQEKENLIKELDMTKNALDNLLMGVS</sequence>
<evidence type="ECO:0000256" key="1">
    <source>
        <dbReference type="SAM" id="Coils"/>
    </source>
</evidence>
<proteinExistence type="predicted"/>
<dbReference type="EMBL" id="CDNY01000003">
    <property type="protein sequence ID" value="CEO32980.1"/>
    <property type="molecule type" value="Genomic_DNA"/>
</dbReference>
<dbReference type="NCBIfam" id="TIGR01665">
    <property type="entry name" value="put_anti_recept"/>
    <property type="match status" value="1"/>
</dbReference>
<dbReference type="RefSeq" id="WP_057558040.1">
    <property type="nucleotide sequence ID" value="NZ_CDNY01000003.1"/>
</dbReference>
<accession>A0A9P1L3S4</accession>
<reference evidence="5" key="1">
    <citation type="submission" date="2015-01" db="EMBL/GenBank/DDBJ databases">
        <authorList>
            <person name="Aslett A.Martin."/>
            <person name="De Silva Nishadi"/>
        </authorList>
    </citation>
    <scope>NUCLEOTIDE SEQUENCE [LARGE SCALE GENOMIC DNA]</scope>
    <source>
        <strain evidence="5">UMC4404</strain>
    </source>
</reference>
<comment type="caution">
    <text evidence="4">The sequence shown here is derived from an EMBL/GenBank/DDBJ whole genome shotgun (WGS) entry which is preliminary data.</text>
</comment>
<keyword evidence="1" id="KW-0175">Coiled coil</keyword>
<dbReference type="InterPro" id="IPR007119">
    <property type="entry name" value="Phage_tail_spike_N"/>
</dbReference>
<dbReference type="AlphaFoldDB" id="A0A9P1L3S4"/>
<dbReference type="Pfam" id="PF18994">
    <property type="entry name" value="Prophage_tailD1"/>
    <property type="match status" value="1"/>
</dbReference>